<dbReference type="AlphaFoldDB" id="A0A2S0RG12"/>
<dbReference type="EMBL" id="CP028811">
    <property type="protein sequence ID" value="AWA30168.1"/>
    <property type="molecule type" value="Genomic_DNA"/>
</dbReference>
<organism evidence="3 4">
    <name type="scientific">Flavobacterium magnum</name>
    <dbReference type="NCBI Taxonomy" id="2162713"/>
    <lineage>
        <taxon>Bacteria</taxon>
        <taxon>Pseudomonadati</taxon>
        <taxon>Bacteroidota</taxon>
        <taxon>Flavobacteriia</taxon>
        <taxon>Flavobacteriales</taxon>
        <taxon>Flavobacteriaceae</taxon>
        <taxon>Flavobacterium</taxon>
    </lineage>
</organism>
<evidence type="ECO:0000256" key="2">
    <source>
        <dbReference type="SAM" id="SignalP"/>
    </source>
</evidence>
<sequence>MAGPQEDILHSNDKVFMTKKYTLLLLLLIFQASFAQSDCADAIVVCGNSGFSGLTVTGIGTQELGTGITCGSSENNSIWIRLDIATSGTLGFTLVPESNDINEDFDFFIFGPNVSCGNLGPVKRCSTTNPFAAQQGDNHTGLNATETDVSEGPGEAGNSFLSMLDVIAGESYFLVVDRPVGTSNFSINWTGTGGFNDPPIFDLPSGTTTLDIGKCDDDNIDDRITEFNLEQNTPLIIGNQSNVTVTYYTTQNDAFVGTNAIANTGNFLNTQNPQTIYTRIENNTTHCFANAEFKITLSIVFPFKESVTCDSTEIDNDDTNGQAVFDLEKVTQDVFAGIAYDNLNISYYLNQDDADHDRNPLPRFFHNTVPDVQTIIIKASNGDCSDTVAIRLIVNPLPQKITGHYFQCDSGEHPDGLTTFELHRADGVFTTANPGIEVEYFGSMSDVQNNLPLPAFFDNTVNPQAVIVRQTNPDTQCISYATLMLHGGTDDAQPDIVLNNCDVYGQENGFTTFNLDDSHIALTGGQMLAYYNTPQDAVIQQHAITNTTTFPNPVAYESFVYARIDDGGLNCSMIRRIRLVVNTLPDIEEQSDGNDFVCLNKPDEFITIDAAVRDPFFADYEYLWEYNSIPFHMNTYSVQVNHPGTYKVTVIKPTGCRKVRTVEVFPSSDATIDSVDIQDITFGTNTVTVNLTPDSIGQYVYSLDNPSGPFQDSNFFDNVASGIHTVYVKDVNGCGMVSRLIAVLGIPEYFTPNGDGVHDSWRIDGVDTVFNSDTNVLIFDRFGKFIKEIAKNDTGGWDGTFLGRPLPSDDYWYVLNLEDGRTIKGHFALRR</sequence>
<gene>
    <name evidence="3" type="ORF">HYN48_08775</name>
</gene>
<dbReference type="Pfam" id="PF13585">
    <property type="entry name" value="CHU_C"/>
    <property type="match status" value="1"/>
</dbReference>
<feature type="signal peptide" evidence="2">
    <location>
        <begin position="1"/>
        <end position="35"/>
    </location>
</feature>
<feature type="chain" id="PRO_5015776407" description="T9SS type B sorting domain-containing protein" evidence="2">
    <location>
        <begin position="36"/>
        <end position="831"/>
    </location>
</feature>
<dbReference type="KEGG" id="fmg:HYN48_08775"/>
<feature type="compositionally biased region" description="Polar residues" evidence="1">
    <location>
        <begin position="134"/>
        <end position="147"/>
    </location>
</feature>
<keyword evidence="4" id="KW-1185">Reference proteome</keyword>
<dbReference type="OrthoDB" id="9765926at2"/>
<dbReference type="NCBIfam" id="TIGR04131">
    <property type="entry name" value="Bac_Flav_CTERM"/>
    <property type="match status" value="1"/>
</dbReference>
<dbReference type="Proteomes" id="UP000244193">
    <property type="component" value="Chromosome"/>
</dbReference>
<accession>A0A2S0RG12</accession>
<evidence type="ECO:0008006" key="5">
    <source>
        <dbReference type="Google" id="ProtNLM"/>
    </source>
</evidence>
<proteinExistence type="predicted"/>
<dbReference type="InterPro" id="IPR026341">
    <property type="entry name" value="T9SS_type_B"/>
</dbReference>
<name>A0A2S0RG12_9FLAO</name>
<keyword evidence="2" id="KW-0732">Signal</keyword>
<evidence type="ECO:0000256" key="1">
    <source>
        <dbReference type="SAM" id="MobiDB-lite"/>
    </source>
</evidence>
<feature type="region of interest" description="Disordered" evidence="1">
    <location>
        <begin position="134"/>
        <end position="154"/>
    </location>
</feature>
<reference evidence="3 4" key="1">
    <citation type="submission" date="2018-04" db="EMBL/GenBank/DDBJ databases">
        <title>Genome sequencing of Flavobacterium sp. HYN0048.</title>
        <authorList>
            <person name="Yi H."/>
            <person name="Baek C."/>
        </authorList>
    </citation>
    <scope>NUCLEOTIDE SEQUENCE [LARGE SCALE GENOMIC DNA]</scope>
    <source>
        <strain evidence="3 4">HYN0048</strain>
    </source>
</reference>
<evidence type="ECO:0000313" key="4">
    <source>
        <dbReference type="Proteomes" id="UP000244193"/>
    </source>
</evidence>
<protein>
    <recommendedName>
        <fullName evidence="5">T9SS type B sorting domain-containing protein</fullName>
    </recommendedName>
</protein>
<evidence type="ECO:0000313" key="3">
    <source>
        <dbReference type="EMBL" id="AWA30168.1"/>
    </source>
</evidence>